<evidence type="ECO:0000256" key="4">
    <source>
        <dbReference type="SAM" id="MobiDB-lite"/>
    </source>
</evidence>
<dbReference type="PANTHER" id="PTHR15416">
    <property type="entry name" value="CAMP-DEPENDENT PROTEIN KINASE INHIBITOR/PKI"/>
    <property type="match status" value="1"/>
</dbReference>
<feature type="region of interest" description="Disordered" evidence="4">
    <location>
        <begin position="1"/>
        <end position="33"/>
    </location>
</feature>
<accession>A0A8C3VGI3</accession>
<proteinExistence type="inferred from homology"/>
<keyword evidence="6" id="KW-1185">Reference proteome</keyword>
<reference evidence="5" key="3">
    <citation type="submission" date="2025-09" db="UniProtKB">
        <authorList>
            <consortium name="Ensembl"/>
        </authorList>
    </citation>
    <scope>IDENTIFICATION</scope>
</reference>
<name>A0A8C3VGI3_CATUS</name>
<dbReference type="AlphaFoldDB" id="A0A8C3VGI3"/>
<keyword evidence="3" id="KW-0649">Protein kinase inhibitor</keyword>
<dbReference type="Proteomes" id="UP000694563">
    <property type="component" value="Chromosome 26"/>
</dbReference>
<evidence type="ECO:0000256" key="3">
    <source>
        <dbReference type="ARBA" id="ARBA00023013"/>
    </source>
</evidence>
<reference evidence="5" key="2">
    <citation type="submission" date="2025-08" db="UniProtKB">
        <authorList>
            <consortium name="Ensembl"/>
        </authorList>
    </citation>
    <scope>IDENTIFICATION</scope>
</reference>
<comment type="similarity">
    <text evidence="2">Belongs to the PKI family.</text>
</comment>
<organism evidence="5 6">
    <name type="scientific">Catharus ustulatus</name>
    <name type="common">Russet-backed thrush</name>
    <name type="synonym">Hylocichla ustulatus</name>
    <dbReference type="NCBI Taxonomy" id="91951"/>
    <lineage>
        <taxon>Eukaryota</taxon>
        <taxon>Metazoa</taxon>
        <taxon>Chordata</taxon>
        <taxon>Craniata</taxon>
        <taxon>Vertebrata</taxon>
        <taxon>Euteleostomi</taxon>
        <taxon>Archelosauria</taxon>
        <taxon>Archosauria</taxon>
        <taxon>Dinosauria</taxon>
        <taxon>Saurischia</taxon>
        <taxon>Theropoda</taxon>
        <taxon>Coelurosauria</taxon>
        <taxon>Aves</taxon>
        <taxon>Neognathae</taxon>
        <taxon>Neoaves</taxon>
        <taxon>Telluraves</taxon>
        <taxon>Australaves</taxon>
        <taxon>Passeriformes</taxon>
        <taxon>Turdidae</taxon>
        <taxon>Catharus</taxon>
    </lineage>
</organism>
<reference evidence="5" key="1">
    <citation type="submission" date="2020-10" db="EMBL/GenBank/DDBJ databases">
        <title>Catharus ustulatus (Swainson's thrush) genome, bCatUst1, primary haplotype v2.</title>
        <authorList>
            <person name="Delmore K."/>
            <person name="Vafadar M."/>
            <person name="Formenti G."/>
            <person name="Chow W."/>
            <person name="Pelan S."/>
            <person name="Howe K."/>
            <person name="Rhie A."/>
            <person name="Mountcastle J."/>
            <person name="Haase B."/>
            <person name="Fedrigo O."/>
            <person name="Jarvis E.D."/>
        </authorList>
    </citation>
    <scope>NUCLEOTIDE SEQUENCE [LARGE SCALE GENOMIC DNA]</scope>
</reference>
<comment type="function">
    <text evidence="1">Extremely potent competitive inhibitor of cAMP-dependent protein kinase activity, this protein interacts with the catalytic subunit of the enzyme after the cAMP-induced dissociation of its regulatory chains.</text>
</comment>
<dbReference type="Pfam" id="PF02827">
    <property type="entry name" value="PKI"/>
    <property type="match status" value="1"/>
</dbReference>
<dbReference type="GO" id="GO:0004862">
    <property type="term" value="F:cAMP-dependent protein kinase inhibitor activity"/>
    <property type="evidence" value="ECO:0007669"/>
    <property type="project" value="InterPro"/>
</dbReference>
<evidence type="ECO:0000256" key="1">
    <source>
        <dbReference type="ARBA" id="ARBA00002844"/>
    </source>
</evidence>
<dbReference type="Ensembl" id="ENSCUST00005026819.1">
    <property type="protein sequence ID" value="ENSCUSP00005025896.1"/>
    <property type="gene ID" value="ENSCUSG00005016083.1"/>
</dbReference>
<dbReference type="InterPro" id="IPR004171">
    <property type="entry name" value="cAMP_dep_PKI"/>
</dbReference>
<evidence type="ECO:0008006" key="7">
    <source>
        <dbReference type="Google" id="ProtNLM"/>
    </source>
</evidence>
<protein>
    <recommendedName>
        <fullName evidence="7">IPKB inhibitor</fullName>
    </recommendedName>
</protein>
<evidence type="ECO:0000256" key="2">
    <source>
        <dbReference type="ARBA" id="ARBA00006393"/>
    </source>
</evidence>
<evidence type="ECO:0000313" key="5">
    <source>
        <dbReference type="Ensembl" id="ENSCUSP00005025896.1"/>
    </source>
</evidence>
<sequence length="50" mass="5083">MTEVEPVLDFASSSRTGRRNALPDILGSPAGVSPADLPLKLAEMSLSAGG</sequence>
<evidence type="ECO:0000313" key="6">
    <source>
        <dbReference type="Proteomes" id="UP000694563"/>
    </source>
</evidence>